<keyword evidence="11" id="KW-1185">Reference proteome</keyword>
<dbReference type="InterPro" id="IPR043128">
    <property type="entry name" value="Rev_trsase/Diguanyl_cyclase"/>
</dbReference>
<dbReference type="GO" id="GO:0016301">
    <property type="term" value="F:kinase activity"/>
    <property type="evidence" value="ECO:0007669"/>
    <property type="project" value="UniProtKB-KW"/>
</dbReference>
<feature type="domain" description="Reverse transcriptase RNase H-like" evidence="9">
    <location>
        <begin position="469"/>
        <end position="540"/>
    </location>
</feature>
<gene>
    <name evidence="10" type="ORF">F3Y22_tig00111097pilonHSYRG00025</name>
</gene>
<name>A0A6A2Z234_HIBSY</name>
<dbReference type="PANTHER" id="PTHR34072">
    <property type="entry name" value="ENZYMATIC POLYPROTEIN-RELATED"/>
    <property type="match status" value="1"/>
</dbReference>
<evidence type="ECO:0000256" key="1">
    <source>
        <dbReference type="ARBA" id="ARBA00022679"/>
    </source>
</evidence>
<evidence type="ECO:0000256" key="2">
    <source>
        <dbReference type="ARBA" id="ARBA00022695"/>
    </source>
</evidence>
<dbReference type="GO" id="GO:0004519">
    <property type="term" value="F:endonuclease activity"/>
    <property type="evidence" value="ECO:0007669"/>
    <property type="project" value="UniProtKB-KW"/>
</dbReference>
<dbReference type="Pfam" id="PF17917">
    <property type="entry name" value="RT_RNaseH"/>
    <property type="match status" value="1"/>
</dbReference>
<keyword evidence="4" id="KW-0255">Endonuclease</keyword>
<feature type="chain" id="PRO_5025347128" evidence="8">
    <location>
        <begin position="18"/>
        <end position="664"/>
    </location>
</feature>
<dbReference type="InterPro" id="IPR041373">
    <property type="entry name" value="RT_RNaseH"/>
</dbReference>
<keyword evidence="8" id="KW-0732">Signal</keyword>
<keyword evidence="2" id="KW-0548">Nucleotidyltransferase</keyword>
<feature type="compositionally biased region" description="Basic and acidic residues" evidence="7">
    <location>
        <begin position="246"/>
        <end position="255"/>
    </location>
</feature>
<dbReference type="GO" id="GO:0003964">
    <property type="term" value="F:RNA-directed DNA polymerase activity"/>
    <property type="evidence" value="ECO:0007669"/>
    <property type="project" value="UniProtKB-KW"/>
</dbReference>
<evidence type="ECO:0000256" key="6">
    <source>
        <dbReference type="ARBA" id="ARBA00022918"/>
    </source>
</evidence>
<evidence type="ECO:0000313" key="10">
    <source>
        <dbReference type="EMBL" id="KAE8685469.1"/>
    </source>
</evidence>
<evidence type="ECO:0000256" key="7">
    <source>
        <dbReference type="SAM" id="MobiDB-lite"/>
    </source>
</evidence>
<dbReference type="InterPro" id="IPR043502">
    <property type="entry name" value="DNA/RNA_pol_sf"/>
</dbReference>
<organism evidence="10 11">
    <name type="scientific">Hibiscus syriacus</name>
    <name type="common">Rose of Sharon</name>
    <dbReference type="NCBI Taxonomy" id="106335"/>
    <lineage>
        <taxon>Eukaryota</taxon>
        <taxon>Viridiplantae</taxon>
        <taxon>Streptophyta</taxon>
        <taxon>Embryophyta</taxon>
        <taxon>Tracheophyta</taxon>
        <taxon>Spermatophyta</taxon>
        <taxon>Magnoliopsida</taxon>
        <taxon>eudicotyledons</taxon>
        <taxon>Gunneridae</taxon>
        <taxon>Pentapetalae</taxon>
        <taxon>rosids</taxon>
        <taxon>malvids</taxon>
        <taxon>Malvales</taxon>
        <taxon>Malvaceae</taxon>
        <taxon>Malvoideae</taxon>
        <taxon>Hibiscus</taxon>
    </lineage>
</organism>
<dbReference type="PANTHER" id="PTHR34072:SF59">
    <property type="entry name" value="CCHC-TYPE INTEGRASE"/>
    <property type="match status" value="1"/>
</dbReference>
<dbReference type="EMBL" id="VEPZ02001231">
    <property type="protein sequence ID" value="KAE8685469.1"/>
    <property type="molecule type" value="Genomic_DNA"/>
</dbReference>
<evidence type="ECO:0000256" key="5">
    <source>
        <dbReference type="ARBA" id="ARBA00022801"/>
    </source>
</evidence>
<keyword evidence="3" id="KW-0540">Nuclease</keyword>
<dbReference type="Proteomes" id="UP000436088">
    <property type="component" value="Unassembled WGS sequence"/>
</dbReference>
<feature type="signal peptide" evidence="8">
    <location>
        <begin position="1"/>
        <end position="17"/>
    </location>
</feature>
<evidence type="ECO:0000256" key="3">
    <source>
        <dbReference type="ARBA" id="ARBA00022722"/>
    </source>
</evidence>
<evidence type="ECO:0000256" key="8">
    <source>
        <dbReference type="SAM" id="SignalP"/>
    </source>
</evidence>
<keyword evidence="5" id="KW-0378">Hydrolase</keyword>
<dbReference type="GO" id="GO:0016787">
    <property type="term" value="F:hydrolase activity"/>
    <property type="evidence" value="ECO:0007669"/>
    <property type="project" value="UniProtKB-KW"/>
</dbReference>
<dbReference type="CDD" id="cd09274">
    <property type="entry name" value="RNase_HI_RT_Ty3"/>
    <property type="match status" value="1"/>
</dbReference>
<keyword evidence="6" id="KW-0695">RNA-directed DNA polymerase</keyword>
<protein>
    <submittedName>
        <fullName evidence="10">Wall-associated receptor kinase-like 10-like</fullName>
    </submittedName>
</protein>
<sequence>MFALVVTVLCLAGYFFCSVLLSISGSSSPPPPPVQVWSMAFIAIDGVALGRSKEWSSDPSPDFEQHEPQVQYEIMVLWVFYGSCDNVTPEKESTRVPYAIFSKGLDRVKMPWQNRHEGSSNSLALARQGEEQSPQEVPVQHQRTFFRMLDVILTCFHPLGPSTPKMNIAKELKGVGAPEFKGEAEEYPVTVDFWLNDVKIMSEGLHCSEVVKFDGVLIMRFGKQKAQMLKRSGALSSSSPSKRHRDYGFRSKARSESVSSSARGSNLMRARQTQSVRSGTGRSNQGQDFPMMAGEPAQSELSASASQRGRGRNKSESSNRKYAQLLGLKRAILISPDGFEVIMISDRFNLLANVISLMSVKKLLLQGCQGFIANVIDTRVKESGIEDIPAVREFPDVFPDELSGLPLDREVEFQIEIMPRTSPIAMAPYRMTLKELKGIRVDPQKIKVILEWEIPKNMLEVWSFLGLAGYYRRQLKPYKKNYPTHDLELAAVVFALNIWRHYLYGERCYLYTDHKSLKYPMTQKELNMRQQRWIELLKDYDRLVIPDDEELKKDLLTEAHCITLTMHPGGNKMYMDLKSRYQSSIKMAPYEDLYERKCHTPLNRYELKDQSVLGPDLIKDVEEKVREIQHNLKVVSDRQKLHVDLKRKEIEFQVRDKVFLKVSP</sequence>
<dbReference type="SUPFAM" id="SSF56672">
    <property type="entry name" value="DNA/RNA polymerases"/>
    <property type="match status" value="1"/>
</dbReference>
<accession>A0A6A2Z234</accession>
<dbReference type="Gene3D" id="3.30.70.270">
    <property type="match status" value="1"/>
</dbReference>
<evidence type="ECO:0000259" key="9">
    <source>
        <dbReference type="Pfam" id="PF17917"/>
    </source>
</evidence>
<keyword evidence="1" id="KW-0808">Transferase</keyword>
<proteinExistence type="predicted"/>
<feature type="region of interest" description="Disordered" evidence="7">
    <location>
        <begin position="230"/>
        <end position="319"/>
    </location>
</feature>
<reference evidence="10" key="1">
    <citation type="submission" date="2019-09" db="EMBL/GenBank/DDBJ databases">
        <title>Draft genome information of white flower Hibiscus syriacus.</title>
        <authorList>
            <person name="Kim Y.-M."/>
        </authorList>
    </citation>
    <scope>NUCLEOTIDE SEQUENCE [LARGE SCALE GENOMIC DNA]</scope>
    <source>
        <strain evidence="10">YM2019G1</strain>
    </source>
</reference>
<feature type="compositionally biased region" description="Polar residues" evidence="7">
    <location>
        <begin position="271"/>
        <end position="287"/>
    </location>
</feature>
<comment type="caution">
    <text evidence="10">The sequence shown here is derived from an EMBL/GenBank/DDBJ whole genome shotgun (WGS) entry which is preliminary data.</text>
</comment>
<feature type="compositionally biased region" description="Low complexity" evidence="7">
    <location>
        <begin position="256"/>
        <end position="265"/>
    </location>
</feature>
<evidence type="ECO:0000256" key="4">
    <source>
        <dbReference type="ARBA" id="ARBA00022759"/>
    </source>
</evidence>
<evidence type="ECO:0000313" key="11">
    <source>
        <dbReference type="Proteomes" id="UP000436088"/>
    </source>
</evidence>
<feature type="region of interest" description="Disordered" evidence="7">
    <location>
        <begin position="113"/>
        <end position="135"/>
    </location>
</feature>
<dbReference type="AlphaFoldDB" id="A0A6A2Z234"/>